<protein>
    <submittedName>
        <fullName evidence="1">Uncharacterized protein</fullName>
    </submittedName>
</protein>
<reference evidence="1 2" key="1">
    <citation type="submission" date="2018-03" db="EMBL/GenBank/DDBJ databases">
        <title>Genome sequence of Moorella stamsii DSM 26217.</title>
        <authorList>
            <person name="Poehlein A."/>
            <person name="Daniel R."/>
        </authorList>
    </citation>
    <scope>NUCLEOTIDE SEQUENCE [LARGE SCALE GENOMIC DNA]</scope>
    <source>
        <strain evidence="2">DSM 26217</strain>
    </source>
</reference>
<keyword evidence="2" id="KW-1185">Reference proteome</keyword>
<evidence type="ECO:0000313" key="2">
    <source>
        <dbReference type="Proteomes" id="UP000239430"/>
    </source>
</evidence>
<dbReference type="Proteomes" id="UP000239430">
    <property type="component" value="Unassembled WGS sequence"/>
</dbReference>
<dbReference type="EMBL" id="PVXL01000034">
    <property type="protein sequence ID" value="PRR74027.1"/>
    <property type="molecule type" value="Genomic_DNA"/>
</dbReference>
<dbReference type="AlphaFoldDB" id="A0A9X7P6M3"/>
<organism evidence="1 2">
    <name type="scientific">Neomoorella stamsii</name>
    <dbReference type="NCBI Taxonomy" id="1266720"/>
    <lineage>
        <taxon>Bacteria</taxon>
        <taxon>Bacillati</taxon>
        <taxon>Bacillota</taxon>
        <taxon>Clostridia</taxon>
        <taxon>Neomoorellales</taxon>
        <taxon>Neomoorellaceae</taxon>
        <taxon>Neomoorella</taxon>
    </lineage>
</organism>
<comment type="caution">
    <text evidence="1">The sequence shown here is derived from an EMBL/GenBank/DDBJ whole genome shotgun (WGS) entry which is preliminary data.</text>
</comment>
<gene>
    <name evidence="1" type="ORF">MOST_11680</name>
</gene>
<evidence type="ECO:0000313" key="1">
    <source>
        <dbReference type="EMBL" id="PRR74027.1"/>
    </source>
</evidence>
<sequence>MTTELTWLKKRVASELNRDKRVSLVEWGHPELSIKKQAELLSLNRSSLYYQPVPPSPEEIAIKQKAAAPLPREAPAAFITAVAAKVRL</sequence>
<accession>A0A9X7P6M3</accession>
<name>A0A9X7P6M3_9FIRM</name>
<proteinExistence type="predicted"/>